<keyword evidence="4" id="KW-0507">mRNA processing</keyword>
<comment type="subcellular location">
    <subcellularLocation>
        <location evidence="1">Cytoplasm</location>
    </subcellularLocation>
</comment>
<dbReference type="PANTHER" id="PTHR16290:SF0">
    <property type="entry name" value="DECAPPING PROTEIN 1, ISOFORM A"/>
    <property type="match status" value="1"/>
</dbReference>
<gene>
    <name evidence="6" type="ORF">I308_100698</name>
</gene>
<proteinExistence type="inferred from homology"/>
<dbReference type="SUPFAM" id="SSF50729">
    <property type="entry name" value="PH domain-like"/>
    <property type="match status" value="1"/>
</dbReference>
<comment type="caution">
    <text evidence="6">The sequence shown here is derived from an EMBL/GenBank/DDBJ whole genome shotgun (WGS) entry which is preliminary data.</text>
</comment>
<protein>
    <submittedName>
        <fullName evidence="6">Uncharacterized protein</fullName>
    </submittedName>
</protein>
<evidence type="ECO:0000256" key="1">
    <source>
        <dbReference type="ARBA" id="ARBA00004496"/>
    </source>
</evidence>
<dbReference type="PANTHER" id="PTHR16290">
    <property type="entry name" value="TRANSCRIPTION FACTOR SMIF DECAPPING ENZYME DCP1"/>
    <property type="match status" value="1"/>
</dbReference>
<evidence type="ECO:0000256" key="3">
    <source>
        <dbReference type="ARBA" id="ARBA00022490"/>
    </source>
</evidence>
<keyword evidence="7" id="KW-1185">Reference proteome</keyword>
<reference evidence="6" key="1">
    <citation type="submission" date="2015-01" db="EMBL/GenBank/DDBJ databases">
        <authorList>
            <consortium name="The Broad Institute Genomics Platform"/>
            <person name="Cuomo C."/>
            <person name="Litvintseva A."/>
            <person name="Chen Y."/>
            <person name="Heitman J."/>
            <person name="Sun S."/>
            <person name="Springer D."/>
            <person name="Dromer F."/>
            <person name="Young S."/>
            <person name="Zeng Q."/>
            <person name="Gargeya S."/>
            <person name="Abouelleil A."/>
            <person name="Alvarado L."/>
            <person name="Chapman S.B."/>
            <person name="Gainer-Dewar J."/>
            <person name="Goldberg J."/>
            <person name="Griggs A."/>
            <person name="Gujja S."/>
            <person name="Hansen M."/>
            <person name="Howarth C."/>
            <person name="Imamovic A."/>
            <person name="Larimer J."/>
            <person name="Murphy C."/>
            <person name="Naylor J."/>
            <person name="Pearson M."/>
            <person name="Priest M."/>
            <person name="Roberts A."/>
            <person name="Saif S."/>
            <person name="Shea T."/>
            <person name="Sykes S."/>
            <person name="Wortman J."/>
            <person name="Nusbaum C."/>
            <person name="Birren B."/>
        </authorList>
    </citation>
    <scope>NUCLEOTIDE SEQUENCE</scope>
    <source>
        <strain evidence="6">IND107</strain>
    </source>
</reference>
<dbReference type="GeneID" id="91987556"/>
<evidence type="ECO:0000313" key="6">
    <source>
        <dbReference type="EMBL" id="KAL0255887.1"/>
    </source>
</evidence>
<keyword evidence="3" id="KW-0963">Cytoplasm</keyword>
<evidence type="ECO:0000313" key="7">
    <source>
        <dbReference type="Proteomes" id="UP000054399"/>
    </source>
</evidence>
<evidence type="ECO:0000256" key="4">
    <source>
        <dbReference type="ARBA" id="ARBA00022664"/>
    </source>
</evidence>
<organism evidence="6 7">
    <name type="scientific">Cryptococcus tetragattii IND107</name>
    <dbReference type="NCBI Taxonomy" id="1296105"/>
    <lineage>
        <taxon>Eukaryota</taxon>
        <taxon>Fungi</taxon>
        <taxon>Dikarya</taxon>
        <taxon>Basidiomycota</taxon>
        <taxon>Agaricomycotina</taxon>
        <taxon>Tremellomycetes</taxon>
        <taxon>Tremellales</taxon>
        <taxon>Cryptococcaceae</taxon>
        <taxon>Cryptococcus</taxon>
        <taxon>Cryptococcus gattii species complex</taxon>
    </lineage>
</organism>
<reference evidence="6" key="2">
    <citation type="submission" date="2024-01" db="EMBL/GenBank/DDBJ databases">
        <title>Comparative genomics of Cryptococcus and Kwoniella reveals pathogenesis evolution and contrasting modes of karyotype evolution via chromosome fusion or intercentromeric recombination.</title>
        <authorList>
            <person name="Coelho M.A."/>
            <person name="David-Palma M."/>
            <person name="Shea T."/>
            <person name="Bowers K."/>
            <person name="Mcginley-Smith S."/>
            <person name="Mohammad A.W."/>
            <person name="Gnirke A."/>
            <person name="Yurkov A.M."/>
            <person name="Nowrousian M."/>
            <person name="Sun S."/>
            <person name="Cuomo C.A."/>
            <person name="Heitman J."/>
        </authorList>
    </citation>
    <scope>NUCLEOTIDE SEQUENCE</scope>
    <source>
        <strain evidence="6">IND107</strain>
    </source>
</reference>
<dbReference type="InterPro" id="IPR010334">
    <property type="entry name" value="Dcp1"/>
</dbReference>
<feature type="compositionally biased region" description="Polar residues" evidence="5">
    <location>
        <begin position="436"/>
        <end position="465"/>
    </location>
</feature>
<dbReference type="Pfam" id="PF06058">
    <property type="entry name" value="DCP1"/>
    <property type="match status" value="1"/>
</dbReference>
<dbReference type="EMBL" id="ATAM02000001">
    <property type="protein sequence ID" value="KAL0255887.1"/>
    <property type="molecule type" value="Genomic_DNA"/>
</dbReference>
<name>A0ABR3C5J1_9TREE</name>
<accession>A0ABR3C5J1</accession>
<feature type="compositionally biased region" description="Low complexity" evidence="5">
    <location>
        <begin position="147"/>
        <end position="166"/>
    </location>
</feature>
<comment type="similarity">
    <text evidence="2">Belongs to the DCP1 family.</text>
</comment>
<evidence type="ECO:0000256" key="5">
    <source>
        <dbReference type="SAM" id="MobiDB-lite"/>
    </source>
</evidence>
<dbReference type="InterPro" id="IPR011993">
    <property type="entry name" value="PH-like_dom_sf"/>
</dbReference>
<dbReference type="RefSeq" id="XP_066617164.1">
    <property type="nucleotide sequence ID" value="XM_066755263.1"/>
</dbReference>
<sequence>MASRSPTDDQRLLDFRNATNFRSVKRADPSIIAILETSVYSVIYHYDERSDKWEKQKQEGPLFVVKREKSPEYLLYMLNRQTVKNPAIPLVPGEMKLTTLDDGMLQVARRGDKTRIGIWFSEGHEIVQKFRTTVLDIIGEPSKRPEASFSPTPQASQSASSTVAPSEDGLSKLFAGLMKPPTTQTSVQQQHISLQQDDVVPTSVAVPAGQPIIPRPAPAPAPALATVPSPTQPTGNIQASASVPFSFSAPHFPAPQVATPASAPPPEPVAVLASAPAPAAPESAKYETADDLLASILGTAPPAPVIKPSPISQQNVPQQLPAAPVQYRQVSPLSYGSSSIHQTSLPVRTYTSQKQAYGQQLNEYPTLAVQQSDLTEANVRKSSKIGDATFAQAAQAAAANSASIPTPPMHALSPSSRYPAPNDQSQARVQHHARSCPQTSQYSDNQSNQPIQHAYQRTPTPSSYRNGAESRAVMAEAIVDATVQKEQEDDARVWGIELDATKRKLEFRRRLVDLMMTDEMFMDKVWVAYLERMSAIRSSNNGQWNEG</sequence>
<dbReference type="Proteomes" id="UP000054399">
    <property type="component" value="Unassembled WGS sequence"/>
</dbReference>
<feature type="region of interest" description="Disordered" evidence="5">
    <location>
        <begin position="399"/>
        <end position="466"/>
    </location>
</feature>
<evidence type="ECO:0000256" key="2">
    <source>
        <dbReference type="ARBA" id="ARBA00008778"/>
    </source>
</evidence>
<dbReference type="Gene3D" id="2.30.29.30">
    <property type="entry name" value="Pleckstrin-homology domain (PH domain)/Phosphotyrosine-binding domain (PTB)"/>
    <property type="match status" value="1"/>
</dbReference>
<feature type="region of interest" description="Disordered" evidence="5">
    <location>
        <begin position="142"/>
        <end position="166"/>
    </location>
</feature>